<dbReference type="InterPro" id="IPR029062">
    <property type="entry name" value="Class_I_gatase-like"/>
</dbReference>
<dbReference type="InterPro" id="IPR011697">
    <property type="entry name" value="Peptidase_C26"/>
</dbReference>
<proteinExistence type="predicted"/>
<dbReference type="SUPFAM" id="SSF52317">
    <property type="entry name" value="Class I glutamine amidotransferase-like"/>
    <property type="match status" value="1"/>
</dbReference>
<keyword evidence="2" id="KW-1185">Reference proteome</keyword>
<dbReference type="Proteomes" id="UP000267400">
    <property type="component" value="Unassembled WGS sequence"/>
</dbReference>
<evidence type="ECO:0000313" key="1">
    <source>
        <dbReference type="EMBL" id="RTR05424.1"/>
    </source>
</evidence>
<evidence type="ECO:0000313" key="2">
    <source>
        <dbReference type="Proteomes" id="UP000267400"/>
    </source>
</evidence>
<organism evidence="1 2">
    <name type="scientific">Halomonas nitroreducens</name>
    <dbReference type="NCBI Taxonomy" id="447425"/>
    <lineage>
        <taxon>Bacteria</taxon>
        <taxon>Pseudomonadati</taxon>
        <taxon>Pseudomonadota</taxon>
        <taxon>Gammaproteobacteria</taxon>
        <taxon>Oceanospirillales</taxon>
        <taxon>Halomonadaceae</taxon>
        <taxon>Halomonas</taxon>
    </lineage>
</organism>
<keyword evidence="1" id="KW-0808">Transferase</keyword>
<sequence length="211" mass="23418">MRIGITQRVEVAASYAERRDCLDQQWTVLVQQLGLTPVPVPNSVDNAASWLDAMALDGYILSGGNDLSCLPSPTCPAPERDRTEQAILDHAYDMSLPVLGVCRGLQMMNVYLGGSLHLVEGHVATRHAVTATSDDARFTDYTVANSFHDWGVTLEGLAEPLQSCLTAPDGTIEACKHRQRDWIGIMWHPERETPFTQTDIRLIDWLFRGNL</sequence>
<dbReference type="PROSITE" id="PS51273">
    <property type="entry name" value="GATASE_TYPE_1"/>
    <property type="match status" value="1"/>
</dbReference>
<dbReference type="EMBL" id="RXNS01000005">
    <property type="protein sequence ID" value="RTR05424.1"/>
    <property type="molecule type" value="Genomic_DNA"/>
</dbReference>
<dbReference type="Pfam" id="PF07722">
    <property type="entry name" value="Peptidase_C26"/>
    <property type="match status" value="1"/>
</dbReference>
<dbReference type="PANTHER" id="PTHR43235">
    <property type="entry name" value="GLUTAMINE AMIDOTRANSFERASE PB2B2.05-RELATED"/>
    <property type="match status" value="1"/>
</dbReference>
<dbReference type="GO" id="GO:0016740">
    <property type="term" value="F:transferase activity"/>
    <property type="evidence" value="ECO:0007669"/>
    <property type="project" value="UniProtKB-KW"/>
</dbReference>
<gene>
    <name evidence="1" type="ORF">EKG36_07190</name>
</gene>
<dbReference type="GO" id="GO:0005829">
    <property type="term" value="C:cytosol"/>
    <property type="evidence" value="ECO:0007669"/>
    <property type="project" value="TreeGrafter"/>
</dbReference>
<reference evidence="1 2" key="1">
    <citation type="submission" date="2018-12" db="EMBL/GenBank/DDBJ databases">
        <authorList>
            <person name="Yu L."/>
        </authorList>
    </citation>
    <scope>NUCLEOTIDE SEQUENCE [LARGE SCALE GENOMIC DNA]</scope>
    <source>
        <strain evidence="1 2">11S</strain>
    </source>
</reference>
<name>A0A431V4Y0_9GAMM</name>
<dbReference type="Gene3D" id="3.40.50.880">
    <property type="match status" value="1"/>
</dbReference>
<keyword evidence="1" id="KW-0315">Glutamine amidotransferase</keyword>
<comment type="caution">
    <text evidence="1">The sequence shown here is derived from an EMBL/GenBank/DDBJ whole genome shotgun (WGS) entry which is preliminary data.</text>
</comment>
<dbReference type="GO" id="GO:0016811">
    <property type="term" value="F:hydrolase activity, acting on carbon-nitrogen (but not peptide) bonds, in linear amides"/>
    <property type="evidence" value="ECO:0007669"/>
    <property type="project" value="InterPro"/>
</dbReference>
<accession>A0A431V4Y0</accession>
<dbReference type="InterPro" id="IPR044668">
    <property type="entry name" value="PuuD-like"/>
</dbReference>
<dbReference type="AlphaFoldDB" id="A0A431V4Y0"/>
<dbReference type="PANTHER" id="PTHR43235:SF1">
    <property type="entry name" value="GLUTAMINE AMIDOTRANSFERASE PB2B2.05-RELATED"/>
    <property type="match status" value="1"/>
</dbReference>
<dbReference type="OrthoDB" id="9813383at2"/>
<protein>
    <submittedName>
        <fullName evidence="1">Glutamine amidotransferase</fullName>
    </submittedName>
</protein>